<dbReference type="Proteomes" id="UP000215590">
    <property type="component" value="Unassembled WGS sequence"/>
</dbReference>
<name>A0A256FJG3_9HYPH</name>
<evidence type="ECO:0000256" key="1">
    <source>
        <dbReference type="SAM" id="SignalP"/>
    </source>
</evidence>
<reference evidence="2 3" key="1">
    <citation type="submission" date="2017-07" db="EMBL/GenBank/DDBJ databases">
        <title>Phylogenetic study on the rhizospheric bacterium Ochrobactrum sp. A44.</title>
        <authorList>
            <person name="Krzyzanowska D.M."/>
            <person name="Ossowicki A."/>
            <person name="Rajewska M."/>
            <person name="Maciag T."/>
            <person name="Kaczynski Z."/>
            <person name="Czerwicka M."/>
            <person name="Jafra S."/>
        </authorList>
    </citation>
    <scope>NUCLEOTIDE SEQUENCE [LARGE SCALE GENOMIC DNA]</scope>
    <source>
        <strain evidence="2 3">DSM 7216</strain>
    </source>
</reference>
<accession>A0A256FJG3</accession>
<sequence length="325" mass="34674">MMSKLRYGSLIAILTTALPGQLHAAEGGAGFYLLGSKGAAAAITPPPGLYFQNDLYFYRGDLGGNKQLPTGGRLAVGVEGSAVIEIPTLIWIAPEMVLGGNLGLSTTVPIGWKRTEADATLARPSGRNITGAVSDTAFTIGDPLVGAFVGWHAGNFHYQVGTLVNIPIGDYQDGEISNISFNHWGADIFAAATWMDPTIGWDISGVVGMTFNAENPATDYKTGNELHFEWAAVKHFNEKIDAGLVGYYYQQVSGDSGEGANRPFKGRVAAIGATIGYNFMLAETPMAARVKYFHEFAAENRAEGDAFYLTLSMPLNFKKTNAASD</sequence>
<keyword evidence="3" id="KW-1185">Reference proteome</keyword>
<gene>
    <name evidence="2" type="ORF">CEV31_3162</name>
</gene>
<keyword evidence="1" id="KW-0732">Signal</keyword>
<feature type="signal peptide" evidence="1">
    <location>
        <begin position="1"/>
        <end position="24"/>
    </location>
</feature>
<dbReference type="Pfam" id="PF13557">
    <property type="entry name" value="Phenol_MetA_deg"/>
    <property type="match status" value="1"/>
</dbReference>
<comment type="caution">
    <text evidence="2">The sequence shown here is derived from an EMBL/GenBank/DDBJ whole genome shotgun (WGS) entry which is preliminary data.</text>
</comment>
<organism evidence="2 3">
    <name type="scientific">Brucella thiophenivorans</name>
    <dbReference type="NCBI Taxonomy" id="571255"/>
    <lineage>
        <taxon>Bacteria</taxon>
        <taxon>Pseudomonadati</taxon>
        <taxon>Pseudomonadota</taxon>
        <taxon>Alphaproteobacteria</taxon>
        <taxon>Hyphomicrobiales</taxon>
        <taxon>Brucellaceae</taxon>
        <taxon>Brucella/Ochrobactrum group</taxon>
        <taxon>Brucella</taxon>
    </lineage>
</organism>
<dbReference type="InterPro" id="IPR025737">
    <property type="entry name" value="FApF"/>
</dbReference>
<evidence type="ECO:0000313" key="3">
    <source>
        <dbReference type="Proteomes" id="UP000215590"/>
    </source>
</evidence>
<feature type="chain" id="PRO_5012536077" evidence="1">
    <location>
        <begin position="25"/>
        <end position="325"/>
    </location>
</feature>
<dbReference type="RefSeq" id="WP_094508610.1">
    <property type="nucleotide sequence ID" value="NZ_JBHEEK010000003.1"/>
</dbReference>
<dbReference type="AlphaFoldDB" id="A0A256FJG3"/>
<evidence type="ECO:0000313" key="2">
    <source>
        <dbReference type="EMBL" id="OYR14982.1"/>
    </source>
</evidence>
<dbReference type="EMBL" id="NNRJ01000051">
    <property type="protein sequence ID" value="OYR14982.1"/>
    <property type="molecule type" value="Genomic_DNA"/>
</dbReference>
<proteinExistence type="predicted"/>
<protein>
    <submittedName>
        <fullName evidence="2">MetA-pathway of phenol degradation family protein</fullName>
    </submittedName>
</protein>
<dbReference type="OrthoDB" id="7372889at2"/>